<dbReference type="Proteomes" id="UP001596067">
    <property type="component" value="Unassembled WGS sequence"/>
</dbReference>
<keyword evidence="7" id="KW-0812">Transmembrane</keyword>
<dbReference type="InterPro" id="IPR036890">
    <property type="entry name" value="HATPase_C_sf"/>
</dbReference>
<feature type="region of interest" description="Disordered" evidence="6">
    <location>
        <begin position="545"/>
        <end position="611"/>
    </location>
</feature>
<dbReference type="Pfam" id="PF02518">
    <property type="entry name" value="HATPase_c"/>
    <property type="match status" value="1"/>
</dbReference>
<evidence type="ECO:0000313" key="10">
    <source>
        <dbReference type="Proteomes" id="UP001596067"/>
    </source>
</evidence>
<feature type="compositionally biased region" description="Low complexity" evidence="6">
    <location>
        <begin position="562"/>
        <end position="582"/>
    </location>
</feature>
<keyword evidence="7" id="KW-0472">Membrane</keyword>
<evidence type="ECO:0000313" key="9">
    <source>
        <dbReference type="EMBL" id="MFC5883452.1"/>
    </source>
</evidence>
<evidence type="ECO:0000256" key="6">
    <source>
        <dbReference type="SAM" id="MobiDB-lite"/>
    </source>
</evidence>
<feature type="compositionally biased region" description="Low complexity" evidence="6">
    <location>
        <begin position="687"/>
        <end position="702"/>
    </location>
</feature>
<feature type="region of interest" description="Disordered" evidence="6">
    <location>
        <begin position="628"/>
        <end position="647"/>
    </location>
</feature>
<feature type="transmembrane region" description="Helical" evidence="7">
    <location>
        <begin position="23"/>
        <end position="45"/>
    </location>
</feature>
<dbReference type="EC" id="2.7.13.3" evidence="2"/>
<organism evidence="9 10">
    <name type="scientific">Kitasatospora aburaviensis</name>
    <dbReference type="NCBI Taxonomy" id="67265"/>
    <lineage>
        <taxon>Bacteria</taxon>
        <taxon>Bacillati</taxon>
        <taxon>Actinomycetota</taxon>
        <taxon>Actinomycetes</taxon>
        <taxon>Kitasatosporales</taxon>
        <taxon>Streptomycetaceae</taxon>
        <taxon>Kitasatospora</taxon>
    </lineage>
</organism>
<evidence type="ECO:0000256" key="4">
    <source>
        <dbReference type="ARBA" id="ARBA00022679"/>
    </source>
</evidence>
<feature type="domain" description="Histidine kinase/HSP90-like ATPase" evidence="8">
    <location>
        <begin position="258"/>
        <end position="371"/>
    </location>
</feature>
<feature type="region of interest" description="Disordered" evidence="6">
    <location>
        <begin position="392"/>
        <end position="416"/>
    </location>
</feature>
<keyword evidence="7" id="KW-1133">Transmembrane helix</keyword>
<name>A0ABW1EPB6_9ACTN</name>
<dbReference type="GO" id="GO:0016301">
    <property type="term" value="F:kinase activity"/>
    <property type="evidence" value="ECO:0007669"/>
    <property type="project" value="UniProtKB-KW"/>
</dbReference>
<dbReference type="SMART" id="SM00387">
    <property type="entry name" value="HATPase_c"/>
    <property type="match status" value="1"/>
</dbReference>
<keyword evidence="3" id="KW-0597">Phosphoprotein</keyword>
<dbReference type="SUPFAM" id="SSF55874">
    <property type="entry name" value="ATPase domain of HSP90 chaperone/DNA topoisomerase II/histidine kinase"/>
    <property type="match status" value="1"/>
</dbReference>
<keyword evidence="10" id="KW-1185">Reference proteome</keyword>
<dbReference type="InterPro" id="IPR050428">
    <property type="entry name" value="TCS_sensor_his_kinase"/>
</dbReference>
<evidence type="ECO:0000256" key="5">
    <source>
        <dbReference type="ARBA" id="ARBA00022777"/>
    </source>
</evidence>
<feature type="compositionally biased region" description="Low complexity" evidence="6">
    <location>
        <begin position="729"/>
        <end position="747"/>
    </location>
</feature>
<comment type="caution">
    <text evidence="9">The sequence shown here is derived from an EMBL/GenBank/DDBJ whole genome shotgun (WGS) entry which is preliminary data.</text>
</comment>
<dbReference type="PANTHER" id="PTHR45436:SF5">
    <property type="entry name" value="SENSOR HISTIDINE KINASE TRCS"/>
    <property type="match status" value="1"/>
</dbReference>
<evidence type="ECO:0000256" key="2">
    <source>
        <dbReference type="ARBA" id="ARBA00012438"/>
    </source>
</evidence>
<accession>A0ABW1EPB6</accession>
<dbReference type="Gene3D" id="3.30.565.10">
    <property type="entry name" value="Histidine kinase-like ATPase, C-terminal domain"/>
    <property type="match status" value="1"/>
</dbReference>
<evidence type="ECO:0000256" key="1">
    <source>
        <dbReference type="ARBA" id="ARBA00000085"/>
    </source>
</evidence>
<keyword evidence="4" id="KW-0808">Transferase</keyword>
<gene>
    <name evidence="9" type="ORF">ACFP0N_00485</name>
</gene>
<dbReference type="PANTHER" id="PTHR45436">
    <property type="entry name" value="SENSOR HISTIDINE KINASE YKOH"/>
    <property type="match status" value="1"/>
</dbReference>
<evidence type="ECO:0000256" key="3">
    <source>
        <dbReference type="ARBA" id="ARBA00022553"/>
    </source>
</evidence>
<sequence length="747" mass="75026">MPGISAPRTGHRAGRSGSLRSSLLGLVLVPCLGLAAAWGYAAYLLRDAGHRTSLLTVSALVVIVLLWSLIRGIGVARALSARLAGLRADTLTLAQHEIPDVVGRLRAGESVPPPPAWAPSRRAADELQQTADGLAAVRQAALAAIVHQAQGREGTKKVFLNIARRTQILIHRQISMLDALEREHEEPDLLRELFAVDHLATRMRRNAENLVILGGALPARRWRNAVPVVNVLRSAVSETENYSRVVVQGVPRTSLSGQAVADVIHLIAELIENGTTFSPPYTQVQVSAQEVPKGLAVEVEDRGLGMGEEDYERLNDYLANPPELDVSALGDDLRLGLFVVARLAARHDIQVTLRPSPYGGTRAVVLVPSVLLEQAQPAASVPGLPAGARVTRTPVPELGQPADGGPTDGTDGGDELSGALAGVLGGLLGGGPTAAEGPLAGNADGAGGGTGTGEQQDGGLTVGELLAQYDRYGDAGAREAGPLTNGGLPVGASIPGLPGAVVVPRPAMPRPYDTPLGEAPAAGAPAIGTPAAGTLAAGGPAGLAGGPAGAPGSPNDADARADVGGPVGTAAAGGPAQGRTPADAAAPTHERAQDAPLEHGPDGELRTPRVLPQRVRNASLAEQLREANAPGGMLPPPAGFPGATGGAGGNTFGSGTFGGGSFGGSTFGGSAFDGGTMGGTAAGGAPGAAAAGTADPGPIDDPSPQRSRATMAAIQRGTRTARAADPDSDATAVPPAPAAPSAAKDQQ</sequence>
<feature type="compositionally biased region" description="Gly residues" evidence="6">
    <location>
        <begin position="660"/>
        <end position="686"/>
    </location>
</feature>
<keyword evidence="5 9" id="KW-0418">Kinase</keyword>
<dbReference type="RefSeq" id="WP_313766257.1">
    <property type="nucleotide sequence ID" value="NZ_BAAAVH010000072.1"/>
</dbReference>
<feature type="transmembrane region" description="Helical" evidence="7">
    <location>
        <begin position="52"/>
        <end position="70"/>
    </location>
</feature>
<protein>
    <recommendedName>
        <fullName evidence="2">histidine kinase</fullName>
        <ecNumber evidence="2">2.7.13.3</ecNumber>
    </recommendedName>
</protein>
<feature type="compositionally biased region" description="Basic and acidic residues" evidence="6">
    <location>
        <begin position="588"/>
        <end position="607"/>
    </location>
</feature>
<dbReference type="EMBL" id="JBHSOD010000001">
    <property type="protein sequence ID" value="MFC5883452.1"/>
    <property type="molecule type" value="Genomic_DNA"/>
</dbReference>
<evidence type="ECO:0000256" key="7">
    <source>
        <dbReference type="SAM" id="Phobius"/>
    </source>
</evidence>
<reference evidence="10" key="1">
    <citation type="journal article" date="2019" name="Int. J. Syst. Evol. Microbiol.">
        <title>The Global Catalogue of Microorganisms (GCM) 10K type strain sequencing project: providing services to taxonomists for standard genome sequencing and annotation.</title>
        <authorList>
            <consortium name="The Broad Institute Genomics Platform"/>
            <consortium name="The Broad Institute Genome Sequencing Center for Infectious Disease"/>
            <person name="Wu L."/>
            <person name="Ma J."/>
        </authorList>
    </citation>
    <scope>NUCLEOTIDE SEQUENCE [LARGE SCALE GENOMIC DNA]</scope>
    <source>
        <strain evidence="10">CGMCC 4.1469</strain>
    </source>
</reference>
<proteinExistence type="predicted"/>
<evidence type="ECO:0000259" key="8">
    <source>
        <dbReference type="SMART" id="SM00387"/>
    </source>
</evidence>
<comment type="catalytic activity">
    <reaction evidence="1">
        <text>ATP + protein L-histidine = ADP + protein N-phospho-L-histidine.</text>
        <dbReference type="EC" id="2.7.13.3"/>
    </reaction>
</comment>
<feature type="region of interest" description="Disordered" evidence="6">
    <location>
        <begin position="660"/>
        <end position="747"/>
    </location>
</feature>
<dbReference type="InterPro" id="IPR003594">
    <property type="entry name" value="HATPase_dom"/>
</dbReference>
<feature type="region of interest" description="Disordered" evidence="6">
    <location>
        <begin position="435"/>
        <end position="458"/>
    </location>
</feature>